<dbReference type="OrthoDB" id="3518805at2"/>
<reference evidence="1 2" key="2">
    <citation type="submission" date="2016-12" db="EMBL/GenBank/DDBJ databases">
        <title>Draft Genome Sequence of Cystobacter ferrugineus Strain Cbfe23.</title>
        <authorList>
            <person name="Akbar S."/>
            <person name="Dowd S.E."/>
            <person name="Stevens D.C."/>
        </authorList>
    </citation>
    <scope>NUCLEOTIDE SEQUENCE [LARGE SCALE GENOMIC DNA]</scope>
    <source>
        <strain evidence="1 2">Cbfe23</strain>
    </source>
</reference>
<dbReference type="SUPFAM" id="SSF51735">
    <property type="entry name" value="NAD(P)-binding Rossmann-fold domains"/>
    <property type="match status" value="2"/>
</dbReference>
<reference evidence="2" key="1">
    <citation type="submission" date="2016-11" db="EMBL/GenBank/DDBJ databases">
        <authorList>
            <person name="Shukria A."/>
            <person name="Stevens D.C."/>
        </authorList>
    </citation>
    <scope>NUCLEOTIDE SEQUENCE [LARGE SCALE GENOMIC DNA]</scope>
    <source>
        <strain evidence="2">Cbfe23</strain>
    </source>
</reference>
<comment type="caution">
    <text evidence="1">The sequence shown here is derived from an EMBL/GenBank/DDBJ whole genome shotgun (WGS) entry which is preliminary data.</text>
</comment>
<organism evidence="1 2">
    <name type="scientific">Cystobacter ferrugineus</name>
    <dbReference type="NCBI Taxonomy" id="83449"/>
    <lineage>
        <taxon>Bacteria</taxon>
        <taxon>Pseudomonadati</taxon>
        <taxon>Myxococcota</taxon>
        <taxon>Myxococcia</taxon>
        <taxon>Myxococcales</taxon>
        <taxon>Cystobacterineae</taxon>
        <taxon>Archangiaceae</taxon>
        <taxon>Cystobacter</taxon>
    </lineage>
</organism>
<dbReference type="Proteomes" id="UP000182229">
    <property type="component" value="Unassembled WGS sequence"/>
</dbReference>
<proteinExistence type="predicted"/>
<gene>
    <name evidence="1" type="ORF">BON30_36830</name>
</gene>
<dbReference type="STRING" id="83449.BON30_36830"/>
<dbReference type="AlphaFoldDB" id="A0A1L9B083"/>
<dbReference type="InterPro" id="IPR036291">
    <property type="entry name" value="NAD(P)-bd_dom_sf"/>
</dbReference>
<dbReference type="RefSeq" id="WP_071903210.1">
    <property type="nucleotide sequence ID" value="NZ_MPIN01000013.1"/>
</dbReference>
<sequence length="336" mass="35776">MSTNTQQPVLIIGGSGLVGSQAAKMLRRLQPDLPITIGGRDLARADAVAREVGGADTARIDLERPDLGLPAGKSFSAIAMFLKDDTLNSLRYAQAKGAAYLGISTALFEIGPEVGFYVARPGSAPILMDSLWLAGAATLPALHFAREFRTLEAIEIAAVLDEEDLGGPAAYADFERMTKVAASALRLEDGKWRWVQGEDAARTLVGVDGAELRVQAYAPLDLMSLAGATDARSIRFDLAVGQSATRKRGEPFSTEIIIELVGQQRDGTTGRVRYELVHPAGQAPVTAQGVAVGLERLLGLAGGPPVAPGLYLPHVLIDPAYMVRRLEEIGTRIRRV</sequence>
<dbReference type="EMBL" id="MPIN01000013">
    <property type="protein sequence ID" value="OJH35636.1"/>
    <property type="molecule type" value="Genomic_DNA"/>
</dbReference>
<dbReference type="Gene3D" id="3.40.50.720">
    <property type="entry name" value="NAD(P)-binding Rossmann-like Domain"/>
    <property type="match status" value="1"/>
</dbReference>
<protein>
    <submittedName>
        <fullName evidence="1">Saccharopine dehydrogenase</fullName>
    </submittedName>
</protein>
<evidence type="ECO:0000313" key="1">
    <source>
        <dbReference type="EMBL" id="OJH35636.1"/>
    </source>
</evidence>
<keyword evidence="2" id="KW-1185">Reference proteome</keyword>
<accession>A0A1L9B083</accession>
<name>A0A1L9B083_9BACT</name>
<evidence type="ECO:0000313" key="2">
    <source>
        <dbReference type="Proteomes" id="UP000182229"/>
    </source>
</evidence>